<sequence length="108" mass="11052">MVVTPGGRVTGGLVTGGFVTGGLVTGGCVVTGGVVVTGGGMRTVKVLDAELAWHEVGWTVTRWLPAEASAGTVAEPEPVPLLLPEPLPTTVLPSQRTRTLGNSHVREK</sequence>
<organism evidence="2 3">
    <name type="scientific">Lentzea indica</name>
    <dbReference type="NCBI Taxonomy" id="2604800"/>
    <lineage>
        <taxon>Bacteria</taxon>
        <taxon>Bacillati</taxon>
        <taxon>Actinomycetota</taxon>
        <taxon>Actinomycetes</taxon>
        <taxon>Pseudonocardiales</taxon>
        <taxon>Pseudonocardiaceae</taxon>
        <taxon>Lentzea</taxon>
    </lineage>
</organism>
<name>A0ABX1FRH5_9PSEU</name>
<proteinExistence type="predicted"/>
<accession>A0ABX1FRH5</accession>
<evidence type="ECO:0000313" key="2">
    <source>
        <dbReference type="EMBL" id="NKE61615.1"/>
    </source>
</evidence>
<feature type="region of interest" description="Disordered" evidence="1">
    <location>
        <begin position="77"/>
        <end position="108"/>
    </location>
</feature>
<protein>
    <submittedName>
        <fullName evidence="2">Uncharacterized protein</fullName>
    </submittedName>
</protein>
<feature type="compositionally biased region" description="Pro residues" evidence="1">
    <location>
        <begin position="77"/>
        <end position="87"/>
    </location>
</feature>
<comment type="caution">
    <text evidence="2">The sequence shown here is derived from an EMBL/GenBank/DDBJ whole genome shotgun (WGS) entry which is preliminary data.</text>
</comment>
<evidence type="ECO:0000256" key="1">
    <source>
        <dbReference type="SAM" id="MobiDB-lite"/>
    </source>
</evidence>
<dbReference type="EMBL" id="VSRL01000186">
    <property type="protein sequence ID" value="NKE61615.1"/>
    <property type="molecule type" value="Genomic_DNA"/>
</dbReference>
<dbReference type="Proteomes" id="UP001515943">
    <property type="component" value="Unassembled WGS sequence"/>
</dbReference>
<evidence type="ECO:0000313" key="3">
    <source>
        <dbReference type="Proteomes" id="UP001515943"/>
    </source>
</evidence>
<keyword evidence="3" id="KW-1185">Reference proteome</keyword>
<dbReference type="RefSeq" id="WP_167978259.1">
    <property type="nucleotide sequence ID" value="NZ_VSRL01000186.1"/>
</dbReference>
<reference evidence="2 3" key="1">
    <citation type="submission" date="2019-08" db="EMBL/GenBank/DDBJ databases">
        <title>Lentzea from Indian Himalayas.</title>
        <authorList>
            <person name="Mandal S."/>
            <person name="Mallick Gupta A."/>
            <person name="Maiti P.K."/>
            <person name="Sarkar J."/>
            <person name="Mandal S."/>
        </authorList>
    </citation>
    <scope>NUCLEOTIDE SEQUENCE [LARGE SCALE GENOMIC DNA]</scope>
    <source>
        <strain evidence="2 3">PSKA42</strain>
    </source>
</reference>
<gene>
    <name evidence="2" type="ORF">FXN61_34605</name>
</gene>